<dbReference type="RefSeq" id="WP_345651833.1">
    <property type="nucleotide sequence ID" value="NZ_BAABKB010000016.1"/>
</dbReference>
<dbReference type="PRINTS" id="PR00111">
    <property type="entry name" value="ABHYDROLASE"/>
</dbReference>
<dbReference type="InterPro" id="IPR006311">
    <property type="entry name" value="TAT_signal"/>
</dbReference>
<proteinExistence type="predicted"/>
<organism evidence="4 5">
    <name type="scientific">Streptomyces siamensis</name>
    <dbReference type="NCBI Taxonomy" id="1274986"/>
    <lineage>
        <taxon>Bacteria</taxon>
        <taxon>Bacillati</taxon>
        <taxon>Actinomycetota</taxon>
        <taxon>Actinomycetes</taxon>
        <taxon>Kitasatosporales</taxon>
        <taxon>Streptomycetaceae</taxon>
        <taxon>Streptomyces</taxon>
    </lineage>
</organism>
<name>A0ABP9J309_9ACTN</name>
<dbReference type="InterPro" id="IPR029058">
    <property type="entry name" value="AB_hydrolase_fold"/>
</dbReference>
<feature type="compositionally biased region" description="Polar residues" evidence="2">
    <location>
        <begin position="1"/>
        <end position="15"/>
    </location>
</feature>
<evidence type="ECO:0000259" key="3">
    <source>
        <dbReference type="Pfam" id="PF00561"/>
    </source>
</evidence>
<protein>
    <submittedName>
        <fullName evidence="4">Alpha/beta hydrolase</fullName>
    </submittedName>
</protein>
<dbReference type="InterPro" id="IPR000639">
    <property type="entry name" value="Epox_hydrolase-like"/>
</dbReference>
<dbReference type="PANTHER" id="PTHR43329">
    <property type="entry name" value="EPOXIDE HYDROLASE"/>
    <property type="match status" value="1"/>
</dbReference>
<dbReference type="Gene3D" id="3.40.50.1820">
    <property type="entry name" value="alpha/beta hydrolase"/>
    <property type="match status" value="1"/>
</dbReference>
<dbReference type="InterPro" id="IPR000073">
    <property type="entry name" value="AB_hydrolase_1"/>
</dbReference>
<feature type="region of interest" description="Disordered" evidence="2">
    <location>
        <begin position="1"/>
        <end position="20"/>
    </location>
</feature>
<dbReference type="PRINTS" id="PR00412">
    <property type="entry name" value="EPOXHYDRLASE"/>
</dbReference>
<sequence>MNTSPTESADQNAAGTESAEAGRGFSRRAFVGGAAAAAAGVSLVGASAIPAAAHPVRRTTEQGFGSVSTAPRLPAGFTKTFKSRFVRANGIRQHVVVGGDGPPLLLVHGWPQNWYAWRLLMPELAKKYTVIVPDQRGIGLTEKPADGYDTKTLADDLVALMRALGHERFAVVGHDTGLIISYALAADHPERVARLAVAEVPGPPGAGPSPELFIEEKYNNKLWHIPFNRVNHEITEKLVSGREDLFFGYEFDIQGGRKQPDYAREYYVRLFSNPEALRAGFGLYRAWDTIVAQNKTRSATKLPMPVLAVGGAESWGPGVGEGFKPLTTSLETVVIPGAGHWIAEQAPEAMLDALGTFLAPYRRGR</sequence>
<accession>A0ABP9J309</accession>
<evidence type="ECO:0000313" key="4">
    <source>
        <dbReference type="EMBL" id="GAA5017556.1"/>
    </source>
</evidence>
<reference evidence="5" key="1">
    <citation type="journal article" date="2019" name="Int. J. Syst. Evol. Microbiol.">
        <title>The Global Catalogue of Microorganisms (GCM) 10K type strain sequencing project: providing services to taxonomists for standard genome sequencing and annotation.</title>
        <authorList>
            <consortium name="The Broad Institute Genomics Platform"/>
            <consortium name="The Broad Institute Genome Sequencing Center for Infectious Disease"/>
            <person name="Wu L."/>
            <person name="Ma J."/>
        </authorList>
    </citation>
    <scope>NUCLEOTIDE SEQUENCE [LARGE SCALE GENOMIC DNA]</scope>
    <source>
        <strain evidence="5">JCM 18409</strain>
    </source>
</reference>
<evidence type="ECO:0000256" key="2">
    <source>
        <dbReference type="SAM" id="MobiDB-lite"/>
    </source>
</evidence>
<keyword evidence="1 4" id="KW-0378">Hydrolase</keyword>
<dbReference type="GO" id="GO:0016787">
    <property type="term" value="F:hydrolase activity"/>
    <property type="evidence" value="ECO:0007669"/>
    <property type="project" value="UniProtKB-KW"/>
</dbReference>
<dbReference type="Pfam" id="PF00561">
    <property type="entry name" value="Abhydrolase_1"/>
    <property type="match status" value="1"/>
</dbReference>
<comment type="caution">
    <text evidence="4">The sequence shown here is derived from an EMBL/GenBank/DDBJ whole genome shotgun (WGS) entry which is preliminary data.</text>
</comment>
<dbReference type="PROSITE" id="PS51318">
    <property type="entry name" value="TAT"/>
    <property type="match status" value="1"/>
</dbReference>
<dbReference type="SUPFAM" id="SSF53474">
    <property type="entry name" value="alpha/beta-Hydrolases"/>
    <property type="match status" value="1"/>
</dbReference>
<evidence type="ECO:0000313" key="5">
    <source>
        <dbReference type="Proteomes" id="UP001501759"/>
    </source>
</evidence>
<dbReference type="EMBL" id="BAABKB010000016">
    <property type="protein sequence ID" value="GAA5017556.1"/>
    <property type="molecule type" value="Genomic_DNA"/>
</dbReference>
<evidence type="ECO:0000256" key="1">
    <source>
        <dbReference type="ARBA" id="ARBA00022801"/>
    </source>
</evidence>
<keyword evidence="5" id="KW-1185">Reference proteome</keyword>
<dbReference type="Proteomes" id="UP001501759">
    <property type="component" value="Unassembled WGS sequence"/>
</dbReference>
<gene>
    <name evidence="4" type="ORF">GCM10023335_44270</name>
</gene>
<feature type="domain" description="AB hydrolase-1" evidence="3">
    <location>
        <begin position="102"/>
        <end position="204"/>
    </location>
</feature>